<evidence type="ECO:0000259" key="1">
    <source>
        <dbReference type="Pfam" id="PF02627"/>
    </source>
</evidence>
<dbReference type="EMBL" id="UINC01126879">
    <property type="protein sequence ID" value="SVD05640.1"/>
    <property type="molecule type" value="Genomic_DNA"/>
</dbReference>
<dbReference type="Pfam" id="PF02627">
    <property type="entry name" value="CMD"/>
    <property type="match status" value="1"/>
</dbReference>
<dbReference type="InterPro" id="IPR003779">
    <property type="entry name" value="CMD-like"/>
</dbReference>
<dbReference type="InterPro" id="IPR029032">
    <property type="entry name" value="AhpD-like"/>
</dbReference>
<gene>
    <name evidence="2" type="ORF">METZ01_LOCUS358494</name>
</gene>
<organism evidence="2">
    <name type="scientific">marine metagenome</name>
    <dbReference type="NCBI Taxonomy" id="408172"/>
    <lineage>
        <taxon>unclassified sequences</taxon>
        <taxon>metagenomes</taxon>
        <taxon>ecological metagenomes</taxon>
    </lineage>
</organism>
<sequence>MATVTMIEENTADAEVREVYGDIKETRGINYIPNIWKTLAAHPPTLKRIWLGIKSVMAAGRLDPLTKEMIAIAVSATNNCNYCIRSHTAAARKLGMDDEMLGELMAVVGMFNQTNVLANGYQIEVDEQY</sequence>
<protein>
    <recommendedName>
        <fullName evidence="1">Carboxymuconolactone decarboxylase-like domain-containing protein</fullName>
    </recommendedName>
</protein>
<name>A0A382S6U9_9ZZZZ</name>
<dbReference type="PANTHER" id="PTHR35446:SF2">
    <property type="entry name" value="CARBOXYMUCONOLACTONE DECARBOXYLASE-LIKE DOMAIN-CONTAINING PROTEIN"/>
    <property type="match status" value="1"/>
</dbReference>
<dbReference type="GO" id="GO:0051920">
    <property type="term" value="F:peroxiredoxin activity"/>
    <property type="evidence" value="ECO:0007669"/>
    <property type="project" value="InterPro"/>
</dbReference>
<reference evidence="2" key="1">
    <citation type="submission" date="2018-05" db="EMBL/GenBank/DDBJ databases">
        <authorList>
            <person name="Lanie J.A."/>
            <person name="Ng W.-L."/>
            <person name="Kazmierczak K.M."/>
            <person name="Andrzejewski T.M."/>
            <person name="Davidsen T.M."/>
            <person name="Wayne K.J."/>
            <person name="Tettelin H."/>
            <person name="Glass J.I."/>
            <person name="Rusch D."/>
            <person name="Podicherti R."/>
            <person name="Tsui H.-C.T."/>
            <person name="Winkler M.E."/>
        </authorList>
    </citation>
    <scope>NUCLEOTIDE SEQUENCE</scope>
</reference>
<dbReference type="InterPro" id="IPR004675">
    <property type="entry name" value="AhpD_core"/>
</dbReference>
<dbReference type="NCBIfam" id="TIGR00778">
    <property type="entry name" value="ahpD_dom"/>
    <property type="match status" value="1"/>
</dbReference>
<dbReference type="PANTHER" id="PTHR35446">
    <property type="entry name" value="SI:CH211-175M2.5"/>
    <property type="match status" value="1"/>
</dbReference>
<proteinExistence type="predicted"/>
<feature type="non-terminal residue" evidence="2">
    <location>
        <position position="129"/>
    </location>
</feature>
<accession>A0A382S6U9</accession>
<dbReference type="SUPFAM" id="SSF69118">
    <property type="entry name" value="AhpD-like"/>
    <property type="match status" value="1"/>
</dbReference>
<feature type="domain" description="Carboxymuconolactone decarboxylase-like" evidence="1">
    <location>
        <begin position="54"/>
        <end position="117"/>
    </location>
</feature>
<evidence type="ECO:0000313" key="2">
    <source>
        <dbReference type="EMBL" id="SVD05640.1"/>
    </source>
</evidence>
<dbReference type="AlphaFoldDB" id="A0A382S6U9"/>
<dbReference type="Gene3D" id="1.20.1290.10">
    <property type="entry name" value="AhpD-like"/>
    <property type="match status" value="1"/>
</dbReference>